<protein>
    <submittedName>
        <fullName evidence="4">NAD-dependent succinate-semialdehyde dehydrogenase</fullName>
    </submittedName>
</protein>
<dbReference type="InterPro" id="IPR016161">
    <property type="entry name" value="Ald_DH/histidinol_DH"/>
</dbReference>
<dbReference type="GO" id="GO:0009450">
    <property type="term" value="P:gamma-aminobutyric acid catabolic process"/>
    <property type="evidence" value="ECO:0007669"/>
    <property type="project" value="TreeGrafter"/>
</dbReference>
<proteinExistence type="inferred from homology"/>
<dbReference type="InterPro" id="IPR050740">
    <property type="entry name" value="Aldehyde_DH_Superfamily"/>
</dbReference>
<dbReference type="FunFam" id="3.40.309.10:FF:000009">
    <property type="entry name" value="Aldehyde dehydrogenase A"/>
    <property type="match status" value="1"/>
</dbReference>
<evidence type="ECO:0000313" key="5">
    <source>
        <dbReference type="Proteomes" id="UP001301140"/>
    </source>
</evidence>
<dbReference type="InterPro" id="IPR016162">
    <property type="entry name" value="Ald_DH_N"/>
</dbReference>
<name>A0AAP3XRK2_9PROT</name>
<dbReference type="InterPro" id="IPR016163">
    <property type="entry name" value="Ald_DH_C"/>
</dbReference>
<sequence>MQDQVSVDLYIDGRWMPAEAGETVKMIDPATEEQVGSFAQAQSKDVLKAIEAAERAFATWSKVPAWERSNLLRKAASLLAERSEQVARRITLECGKPFAQAKGEVQASVECIDWFADEARRIYGQILPGRTANSRFTATYEPVGVVAAFTAWNFPVVLQARKIAPALAAGCTIVSRPAEEGSGAVALLIKCFIDAGVPAGVVNLLTGTPQVISETVMDSDIVRKVTFTGSIPVGQHLMRRAADTVKRMSMELGGHSPVIVHEDVDPAKAAMIAAQGKFRNNGQVCVSPTRFYVHEKHKDAFTENFLAAAKAMKMGNGFEDGVEIGPLINRRRLEFIEQMVEDTKKDGGTLVMGGKRPADMNRGYFFEPTVFTDVPDDARIMNDEPFGPIAPLSTFSAFDEVIERANALPYGLAAYVFTDSLKLAQQTSQALKVGIVAVNNTAAATAEMPFGGVKHSGFGRENGSQGLLDYLDVKFTNFSF</sequence>
<dbReference type="CDD" id="cd07103">
    <property type="entry name" value="ALDH_F5_SSADH_GabD"/>
    <property type="match status" value="1"/>
</dbReference>
<evidence type="ECO:0000256" key="1">
    <source>
        <dbReference type="ARBA" id="ARBA00009986"/>
    </source>
</evidence>
<dbReference type="RefSeq" id="WP_327789107.1">
    <property type="nucleotide sequence ID" value="NZ_JARGEQ010000091.1"/>
</dbReference>
<feature type="domain" description="Aldehyde dehydrogenase" evidence="3">
    <location>
        <begin position="15"/>
        <end position="475"/>
    </location>
</feature>
<keyword evidence="5" id="KW-1185">Reference proteome</keyword>
<comment type="caution">
    <text evidence="4">The sequence shown here is derived from an EMBL/GenBank/DDBJ whole genome shotgun (WGS) entry which is preliminary data.</text>
</comment>
<dbReference type="Gene3D" id="3.40.605.10">
    <property type="entry name" value="Aldehyde Dehydrogenase, Chain A, domain 1"/>
    <property type="match status" value="1"/>
</dbReference>
<dbReference type="SUPFAM" id="SSF53720">
    <property type="entry name" value="ALDH-like"/>
    <property type="match status" value="1"/>
</dbReference>
<dbReference type="AlphaFoldDB" id="A0AAP3XRK2"/>
<dbReference type="Proteomes" id="UP001301140">
    <property type="component" value="Unassembled WGS sequence"/>
</dbReference>
<dbReference type="FunFam" id="3.40.605.10:FF:000007">
    <property type="entry name" value="NAD/NADP-dependent betaine aldehyde dehydrogenase"/>
    <property type="match status" value="1"/>
</dbReference>
<dbReference type="EMBL" id="JARGEQ010000091">
    <property type="protein sequence ID" value="MDF1586692.1"/>
    <property type="molecule type" value="Genomic_DNA"/>
</dbReference>
<dbReference type="Gene3D" id="3.40.309.10">
    <property type="entry name" value="Aldehyde Dehydrogenase, Chain A, domain 2"/>
    <property type="match status" value="1"/>
</dbReference>
<dbReference type="PANTHER" id="PTHR43353">
    <property type="entry name" value="SUCCINATE-SEMIALDEHYDE DEHYDROGENASE, MITOCHONDRIAL"/>
    <property type="match status" value="1"/>
</dbReference>
<keyword evidence="2" id="KW-0560">Oxidoreductase</keyword>
<reference evidence="4 5" key="1">
    <citation type="submission" date="2023-03" db="EMBL/GenBank/DDBJ databases">
        <title>YIM 152171 draft genome.</title>
        <authorList>
            <person name="Yang Z."/>
        </authorList>
    </citation>
    <scope>NUCLEOTIDE SEQUENCE [LARGE SCALE GENOMIC DNA]</scope>
    <source>
        <strain evidence="4 5">YIM 152171</strain>
    </source>
</reference>
<accession>A0AAP3XRK2</accession>
<dbReference type="PANTHER" id="PTHR43353:SF5">
    <property type="entry name" value="SUCCINATE-SEMIALDEHYDE DEHYDROGENASE, MITOCHONDRIAL"/>
    <property type="match status" value="1"/>
</dbReference>
<dbReference type="InterPro" id="IPR015590">
    <property type="entry name" value="Aldehyde_DH_dom"/>
</dbReference>
<organism evidence="4 5">
    <name type="scientific">Marinimicrococcus flavescens</name>
    <dbReference type="NCBI Taxonomy" id="3031815"/>
    <lineage>
        <taxon>Bacteria</taxon>
        <taxon>Pseudomonadati</taxon>
        <taxon>Pseudomonadota</taxon>
        <taxon>Alphaproteobacteria</taxon>
        <taxon>Geminicoccales</taxon>
        <taxon>Geminicoccaceae</taxon>
        <taxon>Marinimicrococcus</taxon>
    </lineage>
</organism>
<dbReference type="GO" id="GO:0004777">
    <property type="term" value="F:succinate-semialdehyde dehydrogenase (NAD+) activity"/>
    <property type="evidence" value="ECO:0007669"/>
    <property type="project" value="TreeGrafter"/>
</dbReference>
<evidence type="ECO:0000259" key="3">
    <source>
        <dbReference type="Pfam" id="PF00171"/>
    </source>
</evidence>
<comment type="similarity">
    <text evidence="1">Belongs to the aldehyde dehydrogenase family.</text>
</comment>
<evidence type="ECO:0000313" key="4">
    <source>
        <dbReference type="EMBL" id="MDF1586692.1"/>
    </source>
</evidence>
<gene>
    <name evidence="4" type="ORF">PZ740_09895</name>
</gene>
<evidence type="ECO:0000256" key="2">
    <source>
        <dbReference type="ARBA" id="ARBA00023002"/>
    </source>
</evidence>
<dbReference type="Pfam" id="PF00171">
    <property type="entry name" value="Aldedh"/>
    <property type="match status" value="1"/>
</dbReference>